<organism evidence="1 2">
    <name type="scientific">Craurococcus roseus</name>
    <dbReference type="NCBI Taxonomy" id="77585"/>
    <lineage>
        <taxon>Bacteria</taxon>
        <taxon>Pseudomonadati</taxon>
        <taxon>Pseudomonadota</taxon>
        <taxon>Alphaproteobacteria</taxon>
        <taxon>Acetobacterales</taxon>
        <taxon>Acetobacteraceae</taxon>
        <taxon>Craurococcus</taxon>
    </lineage>
</organism>
<evidence type="ECO:0000313" key="1">
    <source>
        <dbReference type="EMBL" id="GAA0585002.1"/>
    </source>
</evidence>
<dbReference type="SUPFAM" id="SSF109604">
    <property type="entry name" value="HD-domain/PDEase-like"/>
    <property type="match status" value="1"/>
</dbReference>
<protein>
    <submittedName>
        <fullName evidence="1">Uncharacterized protein</fullName>
    </submittedName>
</protein>
<dbReference type="Proteomes" id="UP001501588">
    <property type="component" value="Unassembled WGS sequence"/>
</dbReference>
<accession>A0ABN1F8D0</accession>
<comment type="caution">
    <text evidence="1">The sequence shown here is derived from an EMBL/GenBank/DDBJ whole genome shotgun (WGS) entry which is preliminary data.</text>
</comment>
<evidence type="ECO:0000313" key="2">
    <source>
        <dbReference type="Proteomes" id="UP001501588"/>
    </source>
</evidence>
<keyword evidence="2" id="KW-1185">Reference proteome</keyword>
<sequence>MQIPSIRETLAFVRNAHAGAVAGGQPRWLRAVAVMNLLPAVLPGIKVTHEERQIALLRDILRTTAETEASLSRAGFPPEVVASVLRLTRFDAGFAHLEHLRVVAESKDLAAKRVAMAALLREERQAAGASPGETEEARARRRKAMTLMQRGLGY</sequence>
<gene>
    <name evidence="1" type="ORF">GCM10009416_24220</name>
</gene>
<reference evidence="1 2" key="1">
    <citation type="journal article" date="2019" name="Int. J. Syst. Evol. Microbiol.">
        <title>The Global Catalogue of Microorganisms (GCM) 10K type strain sequencing project: providing services to taxonomists for standard genome sequencing and annotation.</title>
        <authorList>
            <consortium name="The Broad Institute Genomics Platform"/>
            <consortium name="The Broad Institute Genome Sequencing Center for Infectious Disease"/>
            <person name="Wu L."/>
            <person name="Ma J."/>
        </authorList>
    </citation>
    <scope>NUCLEOTIDE SEQUENCE [LARGE SCALE GENOMIC DNA]</scope>
    <source>
        <strain evidence="1 2">JCM 9933</strain>
    </source>
</reference>
<dbReference type="RefSeq" id="WP_343895557.1">
    <property type="nucleotide sequence ID" value="NZ_BAAAFZ010000029.1"/>
</dbReference>
<name>A0ABN1F8D0_9PROT</name>
<dbReference type="EMBL" id="BAAAFZ010000029">
    <property type="protein sequence ID" value="GAA0585002.1"/>
    <property type="molecule type" value="Genomic_DNA"/>
</dbReference>
<proteinExistence type="predicted"/>